<feature type="domain" description="Transcription elongation factor GreA/GreB C-terminal" evidence="1">
    <location>
        <begin position="84"/>
        <end position="155"/>
    </location>
</feature>
<dbReference type="GO" id="GO:0006354">
    <property type="term" value="P:DNA-templated transcription elongation"/>
    <property type="evidence" value="ECO:0007669"/>
    <property type="project" value="TreeGrafter"/>
</dbReference>
<organism evidence="2 3">
    <name type="scientific">Candidatus Staskawiczbacteria bacterium RIFOXYB1_FULL_37_44</name>
    <dbReference type="NCBI Taxonomy" id="1802223"/>
    <lineage>
        <taxon>Bacteria</taxon>
        <taxon>Candidatus Staskawicziibacteriota</taxon>
    </lineage>
</organism>
<name>A0A1G2IUS1_9BACT</name>
<dbReference type="EMBL" id="MHPJ01000026">
    <property type="protein sequence ID" value="OGZ78161.1"/>
    <property type="molecule type" value="Genomic_DNA"/>
</dbReference>
<dbReference type="SUPFAM" id="SSF46557">
    <property type="entry name" value="GreA transcript cleavage protein, N-terminal domain"/>
    <property type="match status" value="1"/>
</dbReference>
<evidence type="ECO:0000259" key="1">
    <source>
        <dbReference type="Pfam" id="PF01272"/>
    </source>
</evidence>
<dbReference type="STRING" id="1802223.A2358_02315"/>
<comment type="caution">
    <text evidence="2">The sequence shown here is derived from an EMBL/GenBank/DDBJ whole genome shotgun (WGS) entry which is preliminary data.</text>
</comment>
<evidence type="ECO:0000313" key="3">
    <source>
        <dbReference type="Proteomes" id="UP000178650"/>
    </source>
</evidence>
<accession>A0A1G2IUS1</accession>
<dbReference type="InterPro" id="IPR018151">
    <property type="entry name" value="TF_GreA/GreB_CS"/>
</dbReference>
<reference evidence="2 3" key="1">
    <citation type="journal article" date="2016" name="Nat. Commun.">
        <title>Thousands of microbial genomes shed light on interconnected biogeochemical processes in an aquifer system.</title>
        <authorList>
            <person name="Anantharaman K."/>
            <person name="Brown C.T."/>
            <person name="Hug L.A."/>
            <person name="Sharon I."/>
            <person name="Castelle C.J."/>
            <person name="Probst A.J."/>
            <person name="Thomas B.C."/>
            <person name="Singh A."/>
            <person name="Wilkins M.J."/>
            <person name="Karaoz U."/>
            <person name="Brodie E.L."/>
            <person name="Williams K.H."/>
            <person name="Hubbard S.S."/>
            <person name="Banfield J.F."/>
        </authorList>
    </citation>
    <scope>NUCLEOTIDE SEQUENCE [LARGE SCALE GENOMIC DNA]</scope>
</reference>
<dbReference type="Pfam" id="PF01272">
    <property type="entry name" value="GreA_GreB"/>
    <property type="match status" value="1"/>
</dbReference>
<dbReference type="PROSITE" id="PS00830">
    <property type="entry name" value="GREAB_2"/>
    <property type="match status" value="1"/>
</dbReference>
<dbReference type="PIRSF" id="PIRSF006092">
    <property type="entry name" value="GreA_GreB"/>
    <property type="match status" value="1"/>
</dbReference>
<dbReference type="GO" id="GO:0032784">
    <property type="term" value="P:regulation of DNA-templated transcription elongation"/>
    <property type="evidence" value="ECO:0007669"/>
    <property type="project" value="InterPro"/>
</dbReference>
<dbReference type="PANTHER" id="PTHR30437:SF4">
    <property type="entry name" value="TRANSCRIPTION ELONGATION FACTOR GREA"/>
    <property type="match status" value="1"/>
</dbReference>
<dbReference type="InterPro" id="IPR023459">
    <property type="entry name" value="Tscrpt_elong_fac_GreA/B_fam"/>
</dbReference>
<protein>
    <recommendedName>
        <fullName evidence="1">Transcription elongation factor GreA/GreB C-terminal domain-containing protein</fullName>
    </recommendedName>
</protein>
<dbReference type="Gene3D" id="1.10.287.180">
    <property type="entry name" value="Transcription elongation factor, GreA/GreB, N-terminal domain"/>
    <property type="match status" value="1"/>
</dbReference>
<dbReference type="PANTHER" id="PTHR30437">
    <property type="entry name" value="TRANSCRIPTION ELONGATION FACTOR GREA"/>
    <property type="match status" value="1"/>
</dbReference>
<dbReference type="InterPro" id="IPR036805">
    <property type="entry name" value="Tscrpt_elong_fac_GreA/B_N_sf"/>
</dbReference>
<dbReference type="GO" id="GO:0003677">
    <property type="term" value="F:DNA binding"/>
    <property type="evidence" value="ECO:0007669"/>
    <property type="project" value="InterPro"/>
</dbReference>
<dbReference type="Proteomes" id="UP000178650">
    <property type="component" value="Unassembled WGS sequence"/>
</dbReference>
<proteinExistence type="predicted"/>
<dbReference type="Gene3D" id="3.10.50.30">
    <property type="entry name" value="Transcription elongation factor, GreA/GreB, C-terminal domain"/>
    <property type="match status" value="1"/>
</dbReference>
<dbReference type="InterPro" id="IPR001437">
    <property type="entry name" value="Tscrpt_elong_fac_GreA/B_C"/>
</dbReference>
<sequence>MDGKIYYITKEKLHELKKEYEELLEIERKKSLGETAPKIFESEDLNPEFVSFQEDIGFLRSRIDELKGIVEHHELIKSPTKDKQGIVSLGAKVKIDVDGQKDEFVIVGTLEANPALGKISNESPVGKALLGHKIGDEVSVSSPIKTTYKIKNIKYEIG</sequence>
<dbReference type="SUPFAM" id="SSF54534">
    <property type="entry name" value="FKBP-like"/>
    <property type="match status" value="1"/>
</dbReference>
<gene>
    <name evidence="2" type="ORF">A2358_02315</name>
</gene>
<evidence type="ECO:0000313" key="2">
    <source>
        <dbReference type="EMBL" id="OGZ78161.1"/>
    </source>
</evidence>
<dbReference type="InterPro" id="IPR036953">
    <property type="entry name" value="GreA/GreB_C_sf"/>
</dbReference>
<dbReference type="GO" id="GO:0070063">
    <property type="term" value="F:RNA polymerase binding"/>
    <property type="evidence" value="ECO:0007669"/>
    <property type="project" value="InterPro"/>
</dbReference>
<dbReference type="AlphaFoldDB" id="A0A1G2IUS1"/>